<accession>A0A1H8QUW9</accession>
<dbReference type="NCBIfam" id="TIGR00484">
    <property type="entry name" value="EF-G"/>
    <property type="match status" value="1"/>
</dbReference>
<evidence type="ECO:0000256" key="4">
    <source>
        <dbReference type="ARBA" id="ARBA00023134"/>
    </source>
</evidence>
<dbReference type="PANTHER" id="PTHR43261">
    <property type="entry name" value="TRANSLATION ELONGATION FACTOR G-RELATED"/>
    <property type="match status" value="1"/>
</dbReference>
<dbReference type="InterPro" id="IPR005225">
    <property type="entry name" value="Small_GTP-bd"/>
</dbReference>
<evidence type="ECO:0000259" key="6">
    <source>
        <dbReference type="PROSITE" id="PS51722"/>
    </source>
</evidence>
<dbReference type="NCBIfam" id="NF009379">
    <property type="entry name" value="PRK12740.1-3"/>
    <property type="match status" value="1"/>
</dbReference>
<dbReference type="Proteomes" id="UP000198847">
    <property type="component" value="Unassembled WGS sequence"/>
</dbReference>
<organism evidence="7 8">
    <name type="scientific">Propionispora vibrioides</name>
    <dbReference type="NCBI Taxonomy" id="112903"/>
    <lineage>
        <taxon>Bacteria</taxon>
        <taxon>Bacillati</taxon>
        <taxon>Bacillota</taxon>
        <taxon>Negativicutes</taxon>
        <taxon>Selenomonadales</taxon>
        <taxon>Sporomusaceae</taxon>
        <taxon>Propionispora</taxon>
    </lineage>
</organism>
<dbReference type="InterPro" id="IPR020568">
    <property type="entry name" value="Ribosomal_Su5_D2-typ_SF"/>
</dbReference>
<dbReference type="NCBIfam" id="TIGR00231">
    <property type="entry name" value="small_GTP"/>
    <property type="match status" value="1"/>
</dbReference>
<dbReference type="Pfam" id="PF22042">
    <property type="entry name" value="EF-G_D2"/>
    <property type="match status" value="1"/>
</dbReference>
<dbReference type="STRING" id="112903.SAMN04490178_10364"/>
<dbReference type="Pfam" id="PF03764">
    <property type="entry name" value="EFG_IV"/>
    <property type="match status" value="1"/>
</dbReference>
<dbReference type="CDD" id="cd03713">
    <property type="entry name" value="EFG_mtEFG_C"/>
    <property type="match status" value="1"/>
</dbReference>
<dbReference type="InterPro" id="IPR004540">
    <property type="entry name" value="Transl_elong_EFG/EF2"/>
</dbReference>
<dbReference type="EMBL" id="FODY01000003">
    <property type="protein sequence ID" value="SEO57847.1"/>
    <property type="molecule type" value="Genomic_DNA"/>
</dbReference>
<protein>
    <recommendedName>
        <fullName evidence="2 5">Elongation factor G</fullName>
    </recommendedName>
</protein>
<dbReference type="CDD" id="cd16262">
    <property type="entry name" value="EFG_III"/>
    <property type="match status" value="1"/>
</dbReference>
<dbReference type="Gene3D" id="3.40.50.300">
    <property type="entry name" value="P-loop containing nucleotide triphosphate hydrolases"/>
    <property type="match status" value="1"/>
</dbReference>
<dbReference type="Gene3D" id="3.30.70.240">
    <property type="match status" value="1"/>
</dbReference>
<dbReference type="NCBIfam" id="NF009891">
    <property type="entry name" value="PRK13351.1-1"/>
    <property type="match status" value="1"/>
</dbReference>
<dbReference type="InterPro" id="IPR027417">
    <property type="entry name" value="P-loop_NTPase"/>
</dbReference>
<dbReference type="OrthoDB" id="9804431at2"/>
<gene>
    <name evidence="7" type="ORF">SAMN04490178_10364</name>
</gene>
<dbReference type="GO" id="GO:0003924">
    <property type="term" value="F:GTPase activity"/>
    <property type="evidence" value="ECO:0007669"/>
    <property type="project" value="InterPro"/>
</dbReference>
<dbReference type="PANTHER" id="PTHR43261:SF6">
    <property type="entry name" value="ELONGATION FACTOR G-LIKE PROTEIN"/>
    <property type="match status" value="1"/>
</dbReference>
<dbReference type="InterPro" id="IPR035649">
    <property type="entry name" value="EFG_V"/>
</dbReference>
<evidence type="ECO:0000256" key="2">
    <source>
        <dbReference type="ARBA" id="ARBA00017872"/>
    </source>
</evidence>
<keyword evidence="7" id="KW-0251">Elongation factor</keyword>
<dbReference type="PROSITE" id="PS51722">
    <property type="entry name" value="G_TR_2"/>
    <property type="match status" value="1"/>
</dbReference>
<sequence length="695" mass="75866">MRDYKGDRIRNVGVVAHGGAGKTSLVEAFLFDSGAVTRLGRVDDGTTTTDFEPEEMKRKVTISAALAPCEWKEHKLNFVDTPGYADFVSEVKGSLRAVDSVLMVVCAVSGVEVETEKVWQYAQDLNKPSLLFVNKMDRENADFFAVLEQIRASFGSRAVPVQIPIGSQETFRGIVDLLTMKAFFSANPAGTQVREDVVPEEVMEQALQARQQLIECAAEADDELLERYLEGEELSAEEIRKGLLLGIARAEIFPVLCGSAYKNVAVQPLLDAIVDYLPAAATAVAEGYHPVTREAVTRNSQDPFSAIVFKTTADPFVGRLTYIRVFSGALKPDSAVYNASKGKIERIGNVFTLRGKHQDAVGAIGAGDIGVVAKLQDTATGDTLCDKDNPVVFLPIEYPQPMFSMRLEAKNRNDEDKIGGALARLLDEDPTLSVKKATDPVQLVVSGIGELHIDIMVERLKRKFGVDVVLQSPKIPYRETIRNSVKIEGKHKKQSGGHGQYGHVWLQIEPLAPGTGFEFHDSIFGGAVPRQYIPAVEKGVKEALQGGVLAGYPIVDVKVTLTDGSYHTVDSSEMAFKIASSLALRKGVLQAKPVLLEPVYNLEVEIPETDMGDIIGDINSKRGRILGMENIGKGLGVVRAQVPLAEVFRYALDLRSLTQGRGSFAMKFSHYEELPQRIAEQVISSSKKDKVAEEG</sequence>
<proteinExistence type="inferred from homology"/>
<dbReference type="InterPro" id="IPR035647">
    <property type="entry name" value="EFG_III/V"/>
</dbReference>
<dbReference type="InterPro" id="IPR014721">
    <property type="entry name" value="Ribsml_uS5_D2-typ_fold_subgr"/>
</dbReference>
<dbReference type="GO" id="GO:0003746">
    <property type="term" value="F:translation elongation factor activity"/>
    <property type="evidence" value="ECO:0007669"/>
    <property type="project" value="UniProtKB-UniRule"/>
</dbReference>
<evidence type="ECO:0000313" key="7">
    <source>
        <dbReference type="EMBL" id="SEO57847.1"/>
    </source>
</evidence>
<dbReference type="SUPFAM" id="SSF54211">
    <property type="entry name" value="Ribosomal protein S5 domain 2-like"/>
    <property type="match status" value="1"/>
</dbReference>
<dbReference type="InterPro" id="IPR047872">
    <property type="entry name" value="EFG_IV"/>
</dbReference>
<name>A0A1H8QUW9_9FIRM</name>
<dbReference type="NCBIfam" id="NF009381">
    <property type="entry name" value="PRK12740.1-5"/>
    <property type="match status" value="1"/>
</dbReference>
<dbReference type="InterPro" id="IPR005517">
    <property type="entry name" value="Transl_elong_EFG/EF2_IV"/>
</dbReference>
<dbReference type="FunFam" id="3.30.230.10:FF:000003">
    <property type="entry name" value="Elongation factor G"/>
    <property type="match status" value="1"/>
</dbReference>
<keyword evidence="8" id="KW-1185">Reference proteome</keyword>
<dbReference type="Gene3D" id="3.30.70.870">
    <property type="entry name" value="Elongation Factor G (Translational Gtpase), domain 3"/>
    <property type="match status" value="1"/>
</dbReference>
<dbReference type="InterPro" id="IPR009000">
    <property type="entry name" value="Transl_B-barrel_sf"/>
</dbReference>
<reference evidence="7 8" key="1">
    <citation type="submission" date="2016-10" db="EMBL/GenBank/DDBJ databases">
        <authorList>
            <person name="de Groot N.N."/>
        </authorList>
    </citation>
    <scope>NUCLEOTIDE SEQUENCE [LARGE SCALE GENOMIC DNA]</scope>
    <source>
        <strain evidence="7 8">DSM 13305</strain>
    </source>
</reference>
<dbReference type="InterPro" id="IPR053905">
    <property type="entry name" value="EF-G-like_DII"/>
</dbReference>
<dbReference type="SUPFAM" id="SSF52540">
    <property type="entry name" value="P-loop containing nucleoside triphosphate hydrolases"/>
    <property type="match status" value="1"/>
</dbReference>
<dbReference type="SMART" id="SM00889">
    <property type="entry name" value="EFG_IV"/>
    <property type="match status" value="1"/>
</dbReference>
<dbReference type="InterPro" id="IPR009022">
    <property type="entry name" value="EFG_III"/>
</dbReference>
<keyword evidence="4" id="KW-0342">GTP-binding</keyword>
<dbReference type="SUPFAM" id="SSF50447">
    <property type="entry name" value="Translation proteins"/>
    <property type="match status" value="1"/>
</dbReference>
<dbReference type="InterPro" id="IPR000795">
    <property type="entry name" value="T_Tr_GTP-bd_dom"/>
</dbReference>
<comment type="similarity">
    <text evidence="1">Belongs to the TRAFAC class translation factor GTPase superfamily. Classic translation factor GTPase family. EF-G/EF-2 subfamily.</text>
</comment>
<dbReference type="Gene3D" id="2.40.30.10">
    <property type="entry name" value="Translation factors"/>
    <property type="match status" value="1"/>
</dbReference>
<dbReference type="InterPro" id="IPR041095">
    <property type="entry name" value="EFG_II"/>
</dbReference>
<feature type="domain" description="Tr-type G" evidence="6">
    <location>
        <begin position="7"/>
        <end position="282"/>
    </location>
</feature>
<dbReference type="PRINTS" id="PR00315">
    <property type="entry name" value="ELONGATNFCT"/>
</dbReference>
<dbReference type="Pfam" id="PF14492">
    <property type="entry name" value="EFG_III"/>
    <property type="match status" value="1"/>
</dbReference>
<dbReference type="FunFam" id="3.30.70.240:FF:000001">
    <property type="entry name" value="Elongation factor G"/>
    <property type="match status" value="1"/>
</dbReference>
<evidence type="ECO:0000256" key="1">
    <source>
        <dbReference type="ARBA" id="ARBA00005870"/>
    </source>
</evidence>
<dbReference type="Gene3D" id="3.30.230.10">
    <property type="match status" value="1"/>
</dbReference>
<dbReference type="InterPro" id="IPR000640">
    <property type="entry name" value="EFG_V-like"/>
</dbReference>
<dbReference type="AlphaFoldDB" id="A0A1H8QUW9"/>
<evidence type="ECO:0000256" key="5">
    <source>
        <dbReference type="NCBIfam" id="TIGR00484"/>
    </source>
</evidence>
<dbReference type="FunFam" id="3.40.50.300:FF:001994">
    <property type="entry name" value="Translation elongation factor G"/>
    <property type="match status" value="1"/>
</dbReference>
<dbReference type="Pfam" id="PF00009">
    <property type="entry name" value="GTP_EFTU"/>
    <property type="match status" value="1"/>
</dbReference>
<keyword evidence="3" id="KW-0547">Nucleotide-binding</keyword>
<keyword evidence="7" id="KW-0648">Protein biosynthesis</keyword>
<dbReference type="RefSeq" id="WP_091744042.1">
    <property type="nucleotide sequence ID" value="NZ_FODY01000003.1"/>
</dbReference>
<dbReference type="CDD" id="cd04088">
    <property type="entry name" value="EFG_mtEFG_II"/>
    <property type="match status" value="1"/>
</dbReference>
<dbReference type="SMART" id="SM00838">
    <property type="entry name" value="EFG_C"/>
    <property type="match status" value="1"/>
</dbReference>
<dbReference type="CDD" id="cd01434">
    <property type="entry name" value="EFG_mtEFG1_IV"/>
    <property type="match status" value="1"/>
</dbReference>
<dbReference type="GO" id="GO:0032790">
    <property type="term" value="P:ribosome disassembly"/>
    <property type="evidence" value="ECO:0007669"/>
    <property type="project" value="TreeGrafter"/>
</dbReference>
<dbReference type="Pfam" id="PF00679">
    <property type="entry name" value="EFG_C"/>
    <property type="match status" value="1"/>
</dbReference>
<evidence type="ECO:0000313" key="8">
    <source>
        <dbReference type="Proteomes" id="UP000198847"/>
    </source>
</evidence>
<dbReference type="GO" id="GO:0005525">
    <property type="term" value="F:GTP binding"/>
    <property type="evidence" value="ECO:0007669"/>
    <property type="project" value="UniProtKB-UniRule"/>
</dbReference>
<dbReference type="CDD" id="cd04170">
    <property type="entry name" value="EF-G_bact"/>
    <property type="match status" value="1"/>
</dbReference>
<dbReference type="SUPFAM" id="SSF54980">
    <property type="entry name" value="EF-G C-terminal domain-like"/>
    <property type="match status" value="2"/>
</dbReference>
<evidence type="ECO:0000256" key="3">
    <source>
        <dbReference type="ARBA" id="ARBA00022741"/>
    </source>
</evidence>